<proteinExistence type="predicted"/>
<keyword evidence="2" id="KW-0964">Secreted</keyword>
<dbReference type="Pfam" id="PF01122">
    <property type="entry name" value="Cobalamin_bind"/>
    <property type="match status" value="1"/>
</dbReference>
<feature type="disulfide bond" evidence="5">
    <location>
        <begin position="157"/>
        <end position="193"/>
    </location>
</feature>
<comment type="subcellular location">
    <subcellularLocation>
        <location evidence="1">Secreted</location>
    </subcellularLocation>
</comment>
<evidence type="ECO:0000313" key="8">
    <source>
        <dbReference type="Proteomes" id="UP000887116"/>
    </source>
</evidence>
<dbReference type="Proteomes" id="UP000887116">
    <property type="component" value="Unassembled WGS sequence"/>
</dbReference>
<feature type="chain" id="PRO_5036469186" evidence="6">
    <location>
        <begin position="22"/>
        <end position="424"/>
    </location>
</feature>
<dbReference type="PANTHER" id="PTHR10559">
    <property type="entry name" value="TRANSCOBALAMIN-1/GASTRIC INTRINSIC FACTOR"/>
    <property type="match status" value="1"/>
</dbReference>
<feature type="binding site" evidence="4">
    <location>
        <begin position="379"/>
        <end position="381"/>
    </location>
    <ligand>
        <name>cyanocob(III)alamin</name>
        <dbReference type="ChEBI" id="CHEBI:17439"/>
    </ligand>
</feature>
<evidence type="ECO:0000256" key="2">
    <source>
        <dbReference type="ARBA" id="ARBA00022525"/>
    </source>
</evidence>
<dbReference type="AlphaFoldDB" id="A0A8X6K574"/>
<feature type="binding site" evidence="4">
    <location>
        <position position="182"/>
    </location>
    <ligand>
        <name>cyanocob(III)alamin</name>
        <dbReference type="ChEBI" id="CHEBI:17439"/>
    </ligand>
</feature>
<evidence type="ECO:0000256" key="1">
    <source>
        <dbReference type="ARBA" id="ARBA00004613"/>
    </source>
</evidence>
<evidence type="ECO:0000256" key="3">
    <source>
        <dbReference type="ARBA" id="ARBA00022729"/>
    </source>
</evidence>
<sequence length="424" mass="47711">MSFGSFSSLVVLYWSITLICGEGTGVPSDENATEAVSKAVSWMLGQRQVDGSWGPFTPRAVVALTLVQDTVSIPKDEMTIMTKQLNILLSLELDNNLSTEKMSLSRLALYVNALYATCQNPRNFHGLDLIRALRSRTDAMVANVSGFSLPIVYLPLCLAQETRYSDVRVLINMYRDHENKTDLRALELLSLACLTRIGKFSSSSTEHLNSLMTDFMKHFRDFTPSSDVYTLALALQALNSVATSPEDVKSLVRMQSPNGSFGSLLGTYYALPALLGKNLLTLKDRRCNEDKYVDNFVSIPLSESGISRVHYSVWVGEGDDKDSHTITLPMASNVSFFDIMQMAQSRNQNFRFNYEETSHGKIVYSLGGVPNDVQRELYWTLYLTKDNPNGLNPHRSKKKLTNGVDRIYPAPEDHYIFWFQRRSE</sequence>
<keyword evidence="8" id="KW-1185">Reference proteome</keyword>
<dbReference type="PANTHER" id="PTHR10559:SF18">
    <property type="entry name" value="TRANSCOBALAMIN II"/>
    <property type="match status" value="1"/>
</dbReference>
<feature type="binding site" evidence="4">
    <location>
        <position position="227"/>
    </location>
    <ligand>
        <name>cyanocob(III)alamin</name>
        <dbReference type="ChEBI" id="CHEBI:17439"/>
    </ligand>
</feature>
<dbReference type="EMBL" id="BMAO01029428">
    <property type="protein sequence ID" value="GFR31566.1"/>
    <property type="molecule type" value="Genomic_DNA"/>
</dbReference>
<dbReference type="InterPro" id="IPR002157">
    <property type="entry name" value="Cbl-bd_prot"/>
</dbReference>
<dbReference type="GO" id="GO:0005615">
    <property type="term" value="C:extracellular space"/>
    <property type="evidence" value="ECO:0007669"/>
    <property type="project" value="TreeGrafter"/>
</dbReference>
<gene>
    <name evidence="7" type="primary">NCL1_12196</name>
    <name evidence="7" type="ORF">TNCT_176351</name>
</gene>
<dbReference type="GO" id="GO:0015889">
    <property type="term" value="P:cobalamin transport"/>
    <property type="evidence" value="ECO:0007669"/>
    <property type="project" value="InterPro"/>
</dbReference>
<evidence type="ECO:0000256" key="4">
    <source>
        <dbReference type="PIRSR" id="PIRSR602157-1"/>
    </source>
</evidence>
<dbReference type="InterPro" id="IPR008930">
    <property type="entry name" value="Terpenoid_cyclase/PrenylTrfase"/>
</dbReference>
<keyword evidence="4" id="KW-0170">Cobalt</keyword>
<dbReference type="GO" id="GO:0031419">
    <property type="term" value="F:cobalamin binding"/>
    <property type="evidence" value="ECO:0007669"/>
    <property type="project" value="InterPro"/>
</dbReference>
<dbReference type="InterPro" id="IPR051588">
    <property type="entry name" value="Cobalamin_Transport"/>
</dbReference>
<feature type="signal peptide" evidence="6">
    <location>
        <begin position="1"/>
        <end position="21"/>
    </location>
</feature>
<name>A0A8X6K574_TRICU</name>
<dbReference type="OrthoDB" id="6343110at2759"/>
<evidence type="ECO:0000313" key="7">
    <source>
        <dbReference type="EMBL" id="GFR31566.1"/>
    </source>
</evidence>
<accession>A0A8X6K574</accession>
<reference evidence="7" key="1">
    <citation type="submission" date="2020-07" db="EMBL/GenBank/DDBJ databases">
        <title>Multicomponent nature underlies the extraordinary mechanical properties of spider dragline silk.</title>
        <authorList>
            <person name="Kono N."/>
            <person name="Nakamura H."/>
            <person name="Mori M."/>
            <person name="Yoshida Y."/>
            <person name="Ohtoshi R."/>
            <person name="Malay A.D."/>
            <person name="Moran D.A.P."/>
            <person name="Tomita M."/>
            <person name="Numata K."/>
            <person name="Arakawa K."/>
        </authorList>
    </citation>
    <scope>NUCLEOTIDE SEQUENCE</scope>
</reference>
<protein>
    <submittedName>
        <fullName evidence="7">Uncharacterized protein</fullName>
    </submittedName>
</protein>
<evidence type="ECO:0000256" key="5">
    <source>
        <dbReference type="PIRSR" id="PIRSR602157-2"/>
    </source>
</evidence>
<keyword evidence="3 6" id="KW-0732">Signal</keyword>
<dbReference type="SUPFAM" id="SSF48239">
    <property type="entry name" value="Terpenoid cyclases/Protein prenyltransferases"/>
    <property type="match status" value="1"/>
</dbReference>
<comment type="caution">
    <text evidence="7">The sequence shown here is derived from an EMBL/GenBank/DDBJ whole genome shotgun (WGS) entry which is preliminary data.</text>
</comment>
<evidence type="ECO:0000256" key="6">
    <source>
        <dbReference type="SAM" id="SignalP"/>
    </source>
</evidence>
<organism evidence="7 8">
    <name type="scientific">Trichonephila clavata</name>
    <name type="common">Joro spider</name>
    <name type="synonym">Nephila clavata</name>
    <dbReference type="NCBI Taxonomy" id="2740835"/>
    <lineage>
        <taxon>Eukaryota</taxon>
        <taxon>Metazoa</taxon>
        <taxon>Ecdysozoa</taxon>
        <taxon>Arthropoda</taxon>
        <taxon>Chelicerata</taxon>
        <taxon>Arachnida</taxon>
        <taxon>Araneae</taxon>
        <taxon>Araneomorphae</taxon>
        <taxon>Entelegynae</taxon>
        <taxon>Araneoidea</taxon>
        <taxon>Nephilidae</taxon>
        <taxon>Trichonephila</taxon>
    </lineage>
</organism>
<dbReference type="Gene3D" id="2.170.130.30">
    <property type="match status" value="1"/>
</dbReference>
<dbReference type="Gene3D" id="1.50.10.20">
    <property type="match status" value="1"/>
</dbReference>
<keyword evidence="5" id="KW-1015">Disulfide bond</keyword>